<evidence type="ECO:0000313" key="4">
    <source>
        <dbReference type="Proteomes" id="UP000233435"/>
    </source>
</evidence>
<keyword evidence="1" id="KW-0732">Signal</keyword>
<dbReference type="SMART" id="SM00089">
    <property type="entry name" value="PKD"/>
    <property type="match status" value="2"/>
</dbReference>
<sequence>MKLILFFLIALCSTLAFSQQEASNWYFGDHAGLKFHPDGSVTPLSDGKLKTNEGCASLSNSNGDLLFYTDGLTIWNKNHQVMPNGTGLMGHSSSTQSATIVPKPGSSNLFYVFTLDYEVHPNGFRYSIVDINLDGGLGAVTSDKNVLIYTPSDEKLSIVKHKNGVDFWVVTHGWNSNTFYSYLLSSSGLSASPVPSNVGLFVGGSAENVWGYMKISPDGSKLAICHALQNFELLDFDNATGLVSNPLVLRTGDGMYGVEFSTNSAVLYLSVTNPSPYKVIQYDLTSSNIVGSAFTTLIPSIFPCALQLGPNGKIYIAEYGKLKLGVINNPNTIGAGCDLQMDAVDLAGRMCNMGLPPFVSSFFFNPEIQLTNSCSNQSTQFTLTATQNITSANWNFGDGNTSTNISPTHTYANAGTYTVSVTATGASGTGVKTRDIIISEVPTATKPQDILVCDTNNDGLYNFDLTTQNTVILNGQDPNLYTIKYFANATAYANNVAIASPNNYINTTDYQSQTIIAEVSNNANSECKSSTNFVINVFDSPKPNTIVPKISSCDNTSVGTDTDGRMAFDLTQRATTILNGQSASQFLLSYYKDEALTQIIATPTVYQNTNPSETIYVKMEKKDNASCFATTSFPIEVLALPVITNVVDLQQCDDDIDGFSAFNLEEAINKITTNAATETITFFKTLTEAQNNSNPIVNTTTYTNQTVSNDEAYARVTNGNGCFRIAQLNLTVSTTQIPQTYTRSFTACDDAILGTNTDGIASFDFSAVTNQIQDIFPAGQQLDITYYRNLNDALAEKNAITDISNYRNIGYPNTQNIYIRVDSRLNNDCLGLGSHITLNVEKIPIVQPITINHCDDNQDGKFGFDTSEIQTHLLNGLTNVIVTYFDQNNNALSSPLPNPFVTASQSLTAVVTNNTPEACSYTTTIAFVVDDLPEAFAVSAALTTVCDDEPNPLNQDGKYAFDTSTFEKTILGTQTGMLVKYFDGNNNLLPSPLPNPFVTATQNVKVEVVNPINTTCNAMVVLPFVVNPVPKIVLTGDELVCSNLPTFTKVLDAGLLDGSPTANYSYLWSFNGNPIAGETNYTLTVNTAGLYTVEVTNNQGCSSTRTITVTASDSAKITDVTIVDLAESNSISISVTGNGDYVYSLDSEFGTYQKESVFTNVSAGIHTVYVKDLNGCGVVPKEVAVLGIPNFFTPNEDGYNDYWNIKGINASFNAKTIIYIFDRYGKLVKQISPLTQGWDGKFNGQQMPATDYWYSIQLEGGRVIKGHFSLKR</sequence>
<reference evidence="3 4" key="1">
    <citation type="submission" date="2017-12" db="EMBL/GenBank/DDBJ databases">
        <title>Confluentibacter flavum sp. nov., isolated from the saline lake.</title>
        <authorList>
            <person name="Yu L."/>
        </authorList>
    </citation>
    <scope>NUCLEOTIDE SEQUENCE [LARGE SCALE GENOMIC DNA]</scope>
    <source>
        <strain evidence="3 4">3B</strain>
    </source>
</reference>
<evidence type="ECO:0000313" key="3">
    <source>
        <dbReference type="EMBL" id="PKQ45181.1"/>
    </source>
</evidence>
<dbReference type="AlphaFoldDB" id="A0A2N3HJR3"/>
<keyword evidence="4" id="KW-1185">Reference proteome</keyword>
<feature type="domain" description="PKD" evidence="2">
    <location>
        <begin position="376"/>
        <end position="445"/>
    </location>
</feature>
<gene>
    <name evidence="3" type="ORF">CSW08_09185</name>
</gene>
<dbReference type="SUPFAM" id="SSF49299">
    <property type="entry name" value="PKD domain"/>
    <property type="match status" value="2"/>
</dbReference>
<dbReference type="EMBL" id="PJEO01000031">
    <property type="protein sequence ID" value="PKQ45181.1"/>
    <property type="molecule type" value="Genomic_DNA"/>
</dbReference>
<name>A0A2N3HJR3_9FLAO</name>
<feature type="signal peptide" evidence="1">
    <location>
        <begin position="1"/>
        <end position="18"/>
    </location>
</feature>
<dbReference type="OrthoDB" id="9765926at2"/>
<evidence type="ECO:0000259" key="2">
    <source>
        <dbReference type="PROSITE" id="PS50093"/>
    </source>
</evidence>
<dbReference type="CDD" id="cd00146">
    <property type="entry name" value="PKD"/>
    <property type="match status" value="2"/>
</dbReference>
<dbReference type="NCBIfam" id="TIGR04131">
    <property type="entry name" value="Bac_Flav_CTERM"/>
    <property type="match status" value="1"/>
</dbReference>
<dbReference type="RefSeq" id="WP_106659596.1">
    <property type="nucleotide sequence ID" value="NZ_PJEO01000031.1"/>
</dbReference>
<dbReference type="InterPro" id="IPR026341">
    <property type="entry name" value="T9SS_type_B"/>
</dbReference>
<dbReference type="InterPro" id="IPR000601">
    <property type="entry name" value="PKD_dom"/>
</dbReference>
<accession>A0A2N3HJR3</accession>
<evidence type="ECO:0000256" key="1">
    <source>
        <dbReference type="SAM" id="SignalP"/>
    </source>
</evidence>
<dbReference type="Pfam" id="PF18911">
    <property type="entry name" value="PKD_4"/>
    <property type="match status" value="1"/>
</dbReference>
<dbReference type="InterPro" id="IPR022409">
    <property type="entry name" value="PKD/Chitinase_dom"/>
</dbReference>
<feature type="chain" id="PRO_5014956451" description="PKD domain-containing protein" evidence="1">
    <location>
        <begin position="19"/>
        <end position="1272"/>
    </location>
</feature>
<dbReference type="Proteomes" id="UP000233435">
    <property type="component" value="Unassembled WGS sequence"/>
</dbReference>
<organism evidence="3 4">
    <name type="scientific">Confluentibacter flavum</name>
    <dbReference type="NCBI Taxonomy" id="1909700"/>
    <lineage>
        <taxon>Bacteria</taxon>
        <taxon>Pseudomonadati</taxon>
        <taxon>Bacteroidota</taxon>
        <taxon>Flavobacteriia</taxon>
        <taxon>Flavobacteriales</taxon>
        <taxon>Flavobacteriaceae</taxon>
        <taxon>Confluentibacter</taxon>
    </lineage>
</organism>
<dbReference type="Pfam" id="PF13585">
    <property type="entry name" value="CHU_C"/>
    <property type="match status" value="1"/>
</dbReference>
<dbReference type="InterPro" id="IPR035986">
    <property type="entry name" value="PKD_dom_sf"/>
</dbReference>
<comment type="caution">
    <text evidence="3">The sequence shown here is derived from an EMBL/GenBank/DDBJ whole genome shotgun (WGS) entry which is preliminary data.</text>
</comment>
<dbReference type="InterPro" id="IPR013783">
    <property type="entry name" value="Ig-like_fold"/>
</dbReference>
<proteinExistence type="predicted"/>
<dbReference type="SUPFAM" id="SSF75011">
    <property type="entry name" value="3-carboxy-cis,cis-mucoante lactonizing enzyme"/>
    <property type="match status" value="1"/>
</dbReference>
<protein>
    <recommendedName>
        <fullName evidence="2">PKD domain-containing protein</fullName>
    </recommendedName>
</protein>
<dbReference type="Gene3D" id="2.60.40.10">
    <property type="entry name" value="Immunoglobulins"/>
    <property type="match status" value="2"/>
</dbReference>
<dbReference type="PROSITE" id="PS50093">
    <property type="entry name" value="PKD"/>
    <property type="match status" value="1"/>
</dbReference>